<evidence type="ECO:0000313" key="2">
    <source>
        <dbReference type="Proteomes" id="UP000051020"/>
    </source>
</evidence>
<name>A0A837RCN9_LACPE</name>
<dbReference type="AntiFam" id="ANF00010">
    <property type="entry name" value="tRNA translation"/>
</dbReference>
<dbReference type="Proteomes" id="UP000051020">
    <property type="component" value="Unassembled WGS sequence"/>
</dbReference>
<accession>A0A837RCN9</accession>
<reference evidence="1 2" key="1">
    <citation type="journal article" date="2015" name="Genome Announc.">
        <title>Expanding the biotechnology potential of lactobacilli through comparative genomics of 213 strains and associated genera.</title>
        <authorList>
            <person name="Sun Z."/>
            <person name="Harris H.M."/>
            <person name="McCann A."/>
            <person name="Guo C."/>
            <person name="Argimon S."/>
            <person name="Zhang W."/>
            <person name="Yang X."/>
            <person name="Jeffery I.B."/>
            <person name="Cooney J.C."/>
            <person name="Kagawa T.F."/>
            <person name="Liu W."/>
            <person name="Song Y."/>
            <person name="Salvetti E."/>
            <person name="Wrobel A."/>
            <person name="Rasinkangas P."/>
            <person name="Parkhill J."/>
            <person name="Rea M.C."/>
            <person name="O'Sullivan O."/>
            <person name="Ritari J."/>
            <person name="Douillard F.P."/>
            <person name="Paul Ross R."/>
            <person name="Yang R."/>
            <person name="Briner A.E."/>
            <person name="Felis G.E."/>
            <person name="de Vos W.M."/>
            <person name="Barrangou R."/>
            <person name="Klaenhammer T.R."/>
            <person name="Caufield P.W."/>
            <person name="Cui Y."/>
            <person name="Zhang H."/>
            <person name="O'Toole P.W."/>
        </authorList>
    </citation>
    <scope>NUCLEOTIDE SEQUENCE [LARGE SCALE GENOMIC DNA]</scope>
    <source>
        <strain evidence="1 2">DSM 20314</strain>
    </source>
</reference>
<gene>
    <name evidence="1" type="ORF">FD24_GL002596</name>
</gene>
<comment type="caution">
    <text evidence="1">The sequence shown here is derived from an EMBL/GenBank/DDBJ whole genome shotgun (WGS) entry which is preliminary data.</text>
</comment>
<protein>
    <submittedName>
        <fullName evidence="1">Uncharacterized protein</fullName>
    </submittedName>
</protein>
<evidence type="ECO:0000313" key="1">
    <source>
        <dbReference type="EMBL" id="KRK26248.1"/>
    </source>
</evidence>
<organism evidence="1 2">
    <name type="scientific">Lactiplantibacillus pentosus DSM 20314</name>
    <dbReference type="NCBI Taxonomy" id="1423791"/>
    <lineage>
        <taxon>Bacteria</taxon>
        <taxon>Bacillati</taxon>
        <taxon>Bacillota</taxon>
        <taxon>Bacilli</taxon>
        <taxon>Lactobacillales</taxon>
        <taxon>Lactobacillaceae</taxon>
        <taxon>Lactiplantibacillus</taxon>
    </lineage>
</organism>
<dbReference type="EMBL" id="AZCU01000004">
    <property type="protein sequence ID" value="KRK26248.1"/>
    <property type="molecule type" value="Genomic_DNA"/>
</dbReference>
<dbReference type="AlphaFoldDB" id="A0A837RCN9"/>
<proteinExistence type="predicted"/>
<sequence>MAFGILEKVRYAVLAQQVEHFHGKEEVGSSNLLNGFKTFVAWLIKKAEALVVAD</sequence>